<dbReference type="Proteomes" id="UP000230233">
    <property type="component" value="Chromosome I"/>
</dbReference>
<dbReference type="OrthoDB" id="5903855at2759"/>
<evidence type="ECO:0000256" key="2">
    <source>
        <dbReference type="SAM" id="MobiDB-lite"/>
    </source>
</evidence>
<sequence length="417" mass="48756">MKRKVTHDTRTVFFESDVKTEVTDDETPVWKRARNNRQGSSSDIISMEVVSPLGAPIKYLERNESPSLWITLPRAEKSQLLEFVLEEQLINVTPERFKVFLTDWLLSVQQQMIQMLENDDLRQSIESVRINCQESLNRHDDRLYFFLLKVLKFILETQTFVIFEEERSWMCFIRRFTKNWKLKEEIDETVITSVFATLSKNAKREMSSFFPGSQRQKTKEVKVYYCHILRFVLKFTFNTLRHVFKLKPINWYYFYDGELEEEHDEHDVKPQVVPFPTLFSYDSSSGTIKKNPTTTVSFAAPSVQVAEEQDVKPQLPLAVPLAEPVYEPKSHLLPKEAVPTVPPPHFPSSLTGDDETGTSRSLNSPFVSDESVPPNWIDMVLQHNAILKSQEARWEARYQELKAEIQELKEEKRRGLI</sequence>
<evidence type="ECO:0000313" key="4">
    <source>
        <dbReference type="Proteomes" id="UP000230233"/>
    </source>
</evidence>
<dbReference type="EMBL" id="PDUG01000001">
    <property type="protein sequence ID" value="PIC55663.1"/>
    <property type="molecule type" value="Genomic_DNA"/>
</dbReference>
<dbReference type="AlphaFoldDB" id="A0A2G5VV61"/>
<reference evidence="4" key="1">
    <citation type="submission" date="2017-10" db="EMBL/GenBank/DDBJ databases">
        <title>Rapid genome shrinkage in a self-fertile nematode reveals novel sperm competition proteins.</title>
        <authorList>
            <person name="Yin D."/>
            <person name="Schwarz E.M."/>
            <person name="Thomas C.G."/>
            <person name="Felde R.L."/>
            <person name="Korf I.F."/>
            <person name="Cutter A.D."/>
            <person name="Schartner C.M."/>
            <person name="Ralston E.J."/>
            <person name="Meyer B.J."/>
            <person name="Haag E.S."/>
        </authorList>
    </citation>
    <scope>NUCLEOTIDE SEQUENCE [LARGE SCALE GENOMIC DNA]</scope>
    <source>
        <strain evidence="4">JU1422</strain>
    </source>
</reference>
<keyword evidence="4" id="KW-1185">Reference proteome</keyword>
<accession>A0A2G5VV61</accession>
<proteinExistence type="predicted"/>
<feature type="coiled-coil region" evidence="1">
    <location>
        <begin position="384"/>
        <end position="411"/>
    </location>
</feature>
<feature type="region of interest" description="Disordered" evidence="2">
    <location>
        <begin position="333"/>
        <end position="368"/>
    </location>
</feature>
<organism evidence="3 4">
    <name type="scientific">Caenorhabditis nigoni</name>
    <dbReference type="NCBI Taxonomy" id="1611254"/>
    <lineage>
        <taxon>Eukaryota</taxon>
        <taxon>Metazoa</taxon>
        <taxon>Ecdysozoa</taxon>
        <taxon>Nematoda</taxon>
        <taxon>Chromadorea</taxon>
        <taxon>Rhabditida</taxon>
        <taxon>Rhabditina</taxon>
        <taxon>Rhabditomorpha</taxon>
        <taxon>Rhabditoidea</taxon>
        <taxon>Rhabditidae</taxon>
        <taxon>Peloderinae</taxon>
        <taxon>Caenorhabditis</taxon>
    </lineage>
</organism>
<protein>
    <submittedName>
        <fullName evidence="3">Uncharacterized protein</fullName>
    </submittedName>
</protein>
<keyword evidence="1" id="KW-0175">Coiled coil</keyword>
<name>A0A2G5VV61_9PELO</name>
<evidence type="ECO:0000313" key="3">
    <source>
        <dbReference type="EMBL" id="PIC55663.1"/>
    </source>
</evidence>
<comment type="caution">
    <text evidence="3">The sequence shown here is derived from an EMBL/GenBank/DDBJ whole genome shotgun (WGS) entry which is preliminary data.</text>
</comment>
<evidence type="ECO:0000256" key="1">
    <source>
        <dbReference type="SAM" id="Coils"/>
    </source>
</evidence>
<gene>
    <name evidence="3" type="primary">Cnig_chr_I.g846</name>
    <name evidence="3" type="ORF">B9Z55_000846</name>
</gene>